<dbReference type="AlphaFoldDB" id="A0A498LVZ0"/>
<keyword evidence="2 6" id="KW-0645">Protease</keyword>
<dbReference type="Pfam" id="PF00648">
    <property type="entry name" value="Peptidase_C2"/>
    <property type="match status" value="2"/>
</dbReference>
<dbReference type="InterPro" id="IPR022682">
    <property type="entry name" value="Calpain_domain_III"/>
</dbReference>
<dbReference type="SMART" id="SM00720">
    <property type="entry name" value="calpain_III"/>
    <property type="match status" value="2"/>
</dbReference>
<evidence type="ECO:0000256" key="6">
    <source>
        <dbReference type="PROSITE-ProRule" id="PRU00239"/>
    </source>
</evidence>
<dbReference type="Pfam" id="PF01067">
    <property type="entry name" value="Calpain_III"/>
    <property type="match status" value="1"/>
</dbReference>
<dbReference type="PANTHER" id="PTHR10183">
    <property type="entry name" value="CALPAIN"/>
    <property type="match status" value="1"/>
</dbReference>
<dbReference type="Proteomes" id="UP000290572">
    <property type="component" value="Unassembled WGS sequence"/>
</dbReference>
<organism evidence="9 10">
    <name type="scientific">Labeo rohita</name>
    <name type="common">Indian major carp</name>
    <name type="synonym">Cyprinus rohita</name>
    <dbReference type="NCBI Taxonomy" id="84645"/>
    <lineage>
        <taxon>Eukaryota</taxon>
        <taxon>Metazoa</taxon>
        <taxon>Chordata</taxon>
        <taxon>Craniata</taxon>
        <taxon>Vertebrata</taxon>
        <taxon>Euteleostomi</taxon>
        <taxon>Actinopterygii</taxon>
        <taxon>Neopterygii</taxon>
        <taxon>Teleostei</taxon>
        <taxon>Ostariophysi</taxon>
        <taxon>Cypriniformes</taxon>
        <taxon>Cyprinidae</taxon>
        <taxon>Labeoninae</taxon>
        <taxon>Labeonini</taxon>
        <taxon>Labeo</taxon>
    </lineage>
</organism>
<proteinExistence type="inferred from homology"/>
<dbReference type="InterPro" id="IPR038765">
    <property type="entry name" value="Papain-like_cys_pep_sf"/>
</dbReference>
<evidence type="ECO:0000256" key="2">
    <source>
        <dbReference type="ARBA" id="ARBA00022670"/>
    </source>
</evidence>
<sequence length="867" mass="98528">MPPPHKHHDMKTEHDEGSPTNPVRFLGQDYQKLLQKSLRSNKLYTDELFPPDSSSIGTLNKEADLDYNNIIWKRPAELVSPGKPFFTVDGMSRFDYEQGSKLGNCWFLASIGALTSKDEETSFMTKDMINQVIPAGQSFSNAYAGIFHFRFWRFGKWIDVVIDDLLPTIDDKLIFVGSKTSNEFWPALLEKAYAKVCGSYADLDGGFMSEALMDFTGGVHMEFVLNEAPAYLWDIMNRAAKSQTLMGCASYDGETREDLSSNGIVGGHAYTVTGVSTVMSEGNPVHLVRVLNPWGNTEWNGKWSDISSLWDTVSKEDLKCRENDENGEFWMSFEDFSRNFESLDICCLCPDFLDRSSGCHWKSQRNFGKWVAGTTAGGSMDNKDTFWKNPQFRVKIEELSKDCTHEEGAENILVSLMQNHEKRNRSSQKNFMIGFYVFKELVTNPCFIVDGVSRFDYKQGHLGNCWFLASVGALTFQKDITKQVIPAEQSFSKNYAGIFHFKFWRFGEWIDVVIDDLLPTFNEKLVFVHPKTSNEFWPALLEKAYAKVCGSYADLDSGRRSESMLDFTGGVHLHFVLNEAPAYLWNIMKRAARAQSLMCCGTHKGEAHKHCPSNGIVGGHAYTVTGVSKVMSNSNPVKLVRVLNPWGRKEWTGDWSDQSPLWSTVSGTESKKCHEVLDNGEFWMSVEDFTKFFKSLDICCLSADFLDRSSGCHWKSQRCIGEWTENTAGGSIQTLETFCKNPQFRVRIEELNEACPHEDAENIVVSLIQNNKKRHRKEQKHYNIGFYVFEMKGEQVEGGQRKVFDCTNPVAECFAYQREVMKFLRLEPGEYLIVPCTENPGETASFVLSVFSKHETYFECFEGGDNP</sequence>
<dbReference type="InterPro" id="IPR000169">
    <property type="entry name" value="Pept_cys_AS"/>
</dbReference>
<dbReference type="FunFam" id="3.90.70.10:FF:000054">
    <property type="entry name" value="Calpain 14"/>
    <property type="match status" value="2"/>
</dbReference>
<dbReference type="InterPro" id="IPR036213">
    <property type="entry name" value="Calpain_III_sf"/>
</dbReference>
<dbReference type="CDD" id="cd00044">
    <property type="entry name" value="CysPc"/>
    <property type="match status" value="2"/>
</dbReference>
<evidence type="ECO:0000256" key="5">
    <source>
        <dbReference type="PIRSR" id="PIRSR622684-1"/>
    </source>
</evidence>
<reference evidence="9 10" key="1">
    <citation type="submission" date="2018-03" db="EMBL/GenBank/DDBJ databases">
        <title>Draft genome sequence of Rohu Carp (Labeo rohita).</title>
        <authorList>
            <person name="Das P."/>
            <person name="Kushwaha B."/>
            <person name="Joshi C.G."/>
            <person name="Kumar D."/>
            <person name="Nagpure N.S."/>
            <person name="Sahoo L."/>
            <person name="Das S.P."/>
            <person name="Bit A."/>
            <person name="Patnaik S."/>
            <person name="Meher P.K."/>
            <person name="Jayasankar P."/>
            <person name="Koringa P.G."/>
            <person name="Patel N.V."/>
            <person name="Hinsu A.T."/>
            <person name="Kumar R."/>
            <person name="Pandey M."/>
            <person name="Agarwal S."/>
            <person name="Srivastava S."/>
            <person name="Singh M."/>
            <person name="Iquebal M.A."/>
            <person name="Jaiswal S."/>
            <person name="Angadi U.B."/>
            <person name="Kumar N."/>
            <person name="Raza M."/>
            <person name="Shah T.M."/>
            <person name="Rai A."/>
            <person name="Jena J.K."/>
        </authorList>
    </citation>
    <scope>NUCLEOTIDE SEQUENCE [LARGE SCALE GENOMIC DNA]</scope>
    <source>
        <strain evidence="9">DASCIFA01</strain>
        <tissue evidence="9">Testis</tissue>
    </source>
</reference>
<feature type="active site" evidence="5 6">
    <location>
        <position position="268"/>
    </location>
</feature>
<feature type="active site" evidence="6">
    <location>
        <position position="465"/>
    </location>
</feature>
<name>A0A498LVZ0_LABRO</name>
<feature type="active site" evidence="5 6">
    <location>
        <position position="292"/>
    </location>
</feature>
<dbReference type="PROSITE" id="PS50203">
    <property type="entry name" value="CALPAIN_CAT"/>
    <property type="match status" value="2"/>
</dbReference>
<dbReference type="STRING" id="84645.A0A498LVZ0"/>
<evidence type="ECO:0000256" key="1">
    <source>
        <dbReference type="ARBA" id="ARBA00007623"/>
    </source>
</evidence>
<evidence type="ECO:0000259" key="8">
    <source>
        <dbReference type="PROSITE" id="PS50203"/>
    </source>
</evidence>
<comment type="similarity">
    <text evidence="1">Belongs to the peptidase C2 family.</text>
</comment>
<dbReference type="GO" id="GO:0005737">
    <property type="term" value="C:cytoplasm"/>
    <property type="evidence" value="ECO:0007669"/>
    <property type="project" value="TreeGrafter"/>
</dbReference>
<evidence type="ECO:0000256" key="7">
    <source>
        <dbReference type="SAM" id="MobiDB-lite"/>
    </source>
</evidence>
<dbReference type="PROSITE" id="PS00139">
    <property type="entry name" value="THIOL_PROTEASE_CYS"/>
    <property type="match status" value="1"/>
</dbReference>
<dbReference type="SUPFAM" id="SSF49758">
    <property type="entry name" value="Calpain large subunit, middle domain (domain III)"/>
    <property type="match status" value="2"/>
</dbReference>
<evidence type="ECO:0000313" key="9">
    <source>
        <dbReference type="EMBL" id="RXN11316.1"/>
    </source>
</evidence>
<feature type="domain" description="Calpain catalytic" evidence="8">
    <location>
        <begin position="43"/>
        <end position="349"/>
    </location>
</feature>
<dbReference type="SMART" id="SM00230">
    <property type="entry name" value="CysPc"/>
    <property type="match status" value="2"/>
</dbReference>
<dbReference type="GO" id="GO:0006508">
    <property type="term" value="P:proteolysis"/>
    <property type="evidence" value="ECO:0007669"/>
    <property type="project" value="UniProtKB-KW"/>
</dbReference>
<feature type="region of interest" description="Disordered" evidence="7">
    <location>
        <begin position="1"/>
        <end position="24"/>
    </location>
</feature>
<accession>A0A498LVZ0</accession>
<evidence type="ECO:0000256" key="3">
    <source>
        <dbReference type="ARBA" id="ARBA00022801"/>
    </source>
</evidence>
<keyword evidence="4 6" id="KW-0788">Thiol protease</keyword>
<dbReference type="GO" id="GO:0004198">
    <property type="term" value="F:calcium-dependent cysteine-type endopeptidase activity"/>
    <property type="evidence" value="ECO:0007669"/>
    <property type="project" value="InterPro"/>
</dbReference>
<evidence type="ECO:0000256" key="4">
    <source>
        <dbReference type="ARBA" id="ARBA00022807"/>
    </source>
</evidence>
<gene>
    <name evidence="9" type="ORF">ROHU_030042</name>
</gene>
<dbReference type="InterPro" id="IPR001300">
    <property type="entry name" value="Peptidase_C2_calpain_cat"/>
</dbReference>
<dbReference type="InterPro" id="IPR022683">
    <property type="entry name" value="Calpain_III"/>
</dbReference>
<dbReference type="InterPro" id="IPR022684">
    <property type="entry name" value="Calpain_cysteine_protease"/>
</dbReference>
<dbReference type="Gene3D" id="2.60.120.380">
    <property type="match status" value="2"/>
</dbReference>
<evidence type="ECO:0000313" key="10">
    <source>
        <dbReference type="Proteomes" id="UP000290572"/>
    </source>
</evidence>
<dbReference type="SUPFAM" id="SSF54001">
    <property type="entry name" value="Cysteine proteinases"/>
    <property type="match status" value="2"/>
</dbReference>
<dbReference type="PANTHER" id="PTHR10183:SF302">
    <property type="entry name" value="CALPAIN-14"/>
    <property type="match status" value="1"/>
</dbReference>
<dbReference type="EMBL" id="QBIY01013148">
    <property type="protein sequence ID" value="RXN11316.1"/>
    <property type="molecule type" value="Genomic_DNA"/>
</dbReference>
<protein>
    <submittedName>
        <fullName evidence="9">Calpain-1 catalytic subunit-like protein</fullName>
    </submittedName>
</protein>
<comment type="caution">
    <text evidence="9">The sequence shown here is derived from an EMBL/GenBank/DDBJ whole genome shotgun (WGS) entry which is preliminary data.</text>
</comment>
<keyword evidence="3 6" id="KW-0378">Hydrolase</keyword>
<feature type="active site" evidence="5 6">
    <location>
        <position position="105"/>
    </location>
</feature>
<dbReference type="Gene3D" id="3.90.70.10">
    <property type="entry name" value="Cysteine proteinases"/>
    <property type="match status" value="2"/>
</dbReference>
<feature type="domain" description="Calpain catalytic" evidence="8">
    <location>
        <begin position="386"/>
        <end position="702"/>
    </location>
</feature>
<feature type="active site" evidence="6">
    <location>
        <position position="644"/>
    </location>
</feature>
<keyword evidence="10" id="KW-1185">Reference proteome</keyword>
<feature type="active site" evidence="6">
    <location>
        <position position="620"/>
    </location>
</feature>
<dbReference type="PRINTS" id="PR00704">
    <property type="entry name" value="CALPAIN"/>
</dbReference>